<keyword evidence="1" id="KW-0812">Transmembrane</keyword>
<feature type="transmembrane region" description="Helical" evidence="1">
    <location>
        <begin position="61"/>
        <end position="80"/>
    </location>
</feature>
<evidence type="ECO:0000313" key="3">
    <source>
        <dbReference type="Proteomes" id="UP000229966"/>
    </source>
</evidence>
<accession>A0A2M7CHK0</accession>
<reference evidence="3" key="1">
    <citation type="submission" date="2017-09" db="EMBL/GenBank/DDBJ databases">
        <title>Depth-based differentiation of microbial function through sediment-hosted aquifers and enrichment of novel symbionts in the deep terrestrial subsurface.</title>
        <authorList>
            <person name="Probst A.J."/>
            <person name="Ladd B."/>
            <person name="Jarett J.K."/>
            <person name="Geller-Mcgrath D.E."/>
            <person name="Sieber C.M.K."/>
            <person name="Emerson J.B."/>
            <person name="Anantharaman K."/>
            <person name="Thomas B.C."/>
            <person name="Malmstrom R."/>
            <person name="Stieglmeier M."/>
            <person name="Klingl A."/>
            <person name="Woyke T."/>
            <person name="Ryan C.M."/>
            <person name="Banfield J.F."/>
        </authorList>
    </citation>
    <scope>NUCLEOTIDE SEQUENCE [LARGE SCALE GENOMIC DNA]</scope>
</reference>
<gene>
    <name evidence="2" type="ORF">COS38_03340</name>
</gene>
<dbReference type="AlphaFoldDB" id="A0A2M7CHK0"/>
<dbReference type="Proteomes" id="UP000229966">
    <property type="component" value="Unassembled WGS sequence"/>
</dbReference>
<protein>
    <submittedName>
        <fullName evidence="2">Uncharacterized protein</fullName>
    </submittedName>
</protein>
<dbReference type="EMBL" id="PEUM01000097">
    <property type="protein sequence ID" value="PIV25105.1"/>
    <property type="molecule type" value="Genomic_DNA"/>
</dbReference>
<evidence type="ECO:0000313" key="2">
    <source>
        <dbReference type="EMBL" id="PIV25105.1"/>
    </source>
</evidence>
<name>A0A2M7CHK0_9BACT</name>
<keyword evidence="1" id="KW-0472">Membrane</keyword>
<evidence type="ECO:0000256" key="1">
    <source>
        <dbReference type="SAM" id="Phobius"/>
    </source>
</evidence>
<keyword evidence="1" id="KW-1133">Transmembrane helix</keyword>
<feature type="transmembrane region" description="Helical" evidence="1">
    <location>
        <begin position="139"/>
        <end position="157"/>
    </location>
</feature>
<organism evidence="2 3">
    <name type="scientific">Candidatus Berkelbacteria bacterium CG03_land_8_20_14_0_80_40_36</name>
    <dbReference type="NCBI Taxonomy" id="1974509"/>
    <lineage>
        <taxon>Bacteria</taxon>
        <taxon>Candidatus Berkelbacteria</taxon>
    </lineage>
</organism>
<comment type="caution">
    <text evidence="2">The sequence shown here is derived from an EMBL/GenBank/DDBJ whole genome shotgun (WGS) entry which is preliminary data.</text>
</comment>
<sequence>MLLTTHILIGGAIGQAVGNAPLGFALGAVSHFALDAIPHFDPGIWSDVTKESGENIWDKKIWAFVAVDLLATLGLLIVLLPQSLSLPFIAGALGGASVDLIDNVPFWQRKIHQTRIGKQIGKFHNSLHFVKKEILRKNAMALLVVQVVIIGLIFWLIEL</sequence>
<proteinExistence type="predicted"/>